<gene>
    <name evidence="1" type="ORF">GORHZ_085_00120</name>
</gene>
<dbReference type="STRING" id="1108045.GORHZ_085_00120"/>
<sequence>MLPAKLSINAWTGPGTQVSAEVNAEDALRWSVRAKFPAAGRKLGPEIEAPEQQWWHEQHGWGVVLPEPADGAWSHEDKAWARDAPPAVQRLVQHRLGEPYRPAPVFRFDPALPDNYLRRYFPDGTKSEPKIGQDIGLSGKNSVPRYLLIVADPEAVPWRIQYALAQSHHVGRLDLDDEGLSNYVDALLSDWADCDADPQSATVWSVDLQLDADITREMRRTIAHPVYKLLNGDTEIGAGVDYLSDDRAVVTELVSSLRRGPALVVTTSHGKTSPIDEARRDELAASLGVLVDCQDHFVDGAALDGWDPNGAIWYAHACCSAGCDHGTKYKGLLTAGDYATTVVEAVAALPAQVAPLPASLLGRPKPLRAFIGQVEPTFDWTLRDELNRQPLTTAITKALYNRLYQPWPVGFAFDPYFRSVGELYTQWVKLKDRIDEGADERIILPDAARVRLTAVDRESLVVLGDPTATLPPLPSKRGV</sequence>
<dbReference type="eggNOG" id="ENOG502ZGMB">
    <property type="taxonomic scope" value="Bacteria"/>
</dbReference>
<proteinExistence type="predicted"/>
<keyword evidence="2" id="KW-1185">Reference proteome</keyword>
<accession>K6VTA4</accession>
<dbReference type="Proteomes" id="UP000008363">
    <property type="component" value="Unassembled WGS sequence"/>
</dbReference>
<evidence type="ECO:0000313" key="1">
    <source>
        <dbReference type="EMBL" id="GAB90145.1"/>
    </source>
</evidence>
<organism evidence="1 2">
    <name type="scientific">Gordonia rhizosphera NBRC 16068</name>
    <dbReference type="NCBI Taxonomy" id="1108045"/>
    <lineage>
        <taxon>Bacteria</taxon>
        <taxon>Bacillati</taxon>
        <taxon>Actinomycetota</taxon>
        <taxon>Actinomycetes</taxon>
        <taxon>Mycobacteriales</taxon>
        <taxon>Gordoniaceae</taxon>
        <taxon>Gordonia</taxon>
    </lineage>
</organism>
<dbReference type="AlphaFoldDB" id="K6VTA4"/>
<evidence type="ECO:0000313" key="2">
    <source>
        <dbReference type="Proteomes" id="UP000008363"/>
    </source>
</evidence>
<dbReference type="EMBL" id="BAHC01000085">
    <property type="protein sequence ID" value="GAB90145.1"/>
    <property type="molecule type" value="Genomic_DNA"/>
</dbReference>
<comment type="caution">
    <text evidence="1">The sequence shown here is derived from an EMBL/GenBank/DDBJ whole genome shotgun (WGS) entry which is preliminary data.</text>
</comment>
<protein>
    <submittedName>
        <fullName evidence="1">Uncharacterized protein</fullName>
    </submittedName>
</protein>
<reference evidence="1 2" key="1">
    <citation type="submission" date="2012-08" db="EMBL/GenBank/DDBJ databases">
        <title>Whole genome shotgun sequence of Gordonia rhizosphera NBRC 16068.</title>
        <authorList>
            <person name="Takarada H."/>
            <person name="Isaki S."/>
            <person name="Hosoyama A."/>
            <person name="Tsuchikane K."/>
            <person name="Katsumata H."/>
            <person name="Baba S."/>
            <person name="Ohji S."/>
            <person name="Yamazaki S."/>
            <person name="Fujita N."/>
        </authorList>
    </citation>
    <scope>NUCLEOTIDE SEQUENCE [LARGE SCALE GENOMIC DNA]</scope>
    <source>
        <strain evidence="1 2">NBRC 16068</strain>
    </source>
</reference>
<name>K6VTA4_9ACTN</name>